<dbReference type="PANTHER" id="PTHR30483">
    <property type="entry name" value="LEUCINE-SPECIFIC-BINDING PROTEIN"/>
    <property type="match status" value="1"/>
</dbReference>
<dbReference type="EMBL" id="FYEK01000075">
    <property type="protein sequence ID" value="SNB75006.1"/>
    <property type="molecule type" value="Genomic_DNA"/>
</dbReference>
<evidence type="ECO:0000313" key="6">
    <source>
        <dbReference type="EMBL" id="SNB75006.1"/>
    </source>
</evidence>
<dbReference type="SUPFAM" id="SSF53822">
    <property type="entry name" value="Periplasmic binding protein-like I"/>
    <property type="match status" value="1"/>
</dbReference>
<sequence length="427" mass="45171">MGRLRIGSVVALVAVLLAACAAPTPTPAPPAATPTVAPAAPPTPTPAPKVGSPYKIGFIASITGPGASLGIPERNVAQMVQEQLKAQGGIVGPDGVRHEVQILIFDDESKNDTAASVARRLIEQEGVVVLVAGTLSGPSLAMVPIATEAKVPMISMASARAIIEDPETKKMREWIFKPVPENLHSAQMQADYLKAVGITKVCHLYENTAYGQDTFASAQAVFPQAGIEIVYGDAFERTATEFPQVEKVKASGCQAVVIGSIPPASALVNVAVRDALPEIRIVHGHGSCSPDLVKNAGAAAEGTVMPCGKILVADQLPDTDPVKQLNLDFVKAYQDFTKGEPISTFAGHAYDALQWAIAALKTLPDGLSLAEQRAKVREALEGLRNLPGTHGIFNLSPDDHLGFNYTDFVMVVVKDGKFQILPRDQWK</sequence>
<dbReference type="Pfam" id="PF13458">
    <property type="entry name" value="Peripla_BP_6"/>
    <property type="match status" value="1"/>
</dbReference>
<gene>
    <name evidence="6" type="ORF">SAMN02746019_00018430</name>
</gene>
<feature type="chain" id="PRO_5012713460" evidence="4">
    <location>
        <begin position="22"/>
        <end position="427"/>
    </location>
</feature>
<evidence type="ECO:0000313" key="7">
    <source>
        <dbReference type="Proteomes" id="UP000197025"/>
    </source>
</evidence>
<protein>
    <submittedName>
        <fullName evidence="6">Amino acid/amide ABC transporter substrate-binding protein, HAAT family</fullName>
    </submittedName>
</protein>
<evidence type="ECO:0000256" key="3">
    <source>
        <dbReference type="SAM" id="MobiDB-lite"/>
    </source>
</evidence>
<evidence type="ECO:0000259" key="5">
    <source>
        <dbReference type="Pfam" id="PF13458"/>
    </source>
</evidence>
<dbReference type="InterPro" id="IPR051010">
    <property type="entry name" value="BCAA_transport"/>
</dbReference>
<reference evidence="7" key="1">
    <citation type="submission" date="2017-06" db="EMBL/GenBank/DDBJ databases">
        <authorList>
            <person name="Varghese N."/>
            <person name="Submissions S."/>
        </authorList>
    </citation>
    <scope>NUCLEOTIDE SEQUENCE [LARGE SCALE GENOMIC DNA]</scope>
    <source>
        <strain evidence="7">JAD2</strain>
    </source>
</reference>
<dbReference type="PROSITE" id="PS51257">
    <property type="entry name" value="PROKAR_LIPOPROTEIN"/>
    <property type="match status" value="1"/>
</dbReference>
<organism evidence="6 7">
    <name type="scientific">Thermoflexus hugenholtzii JAD2</name>
    <dbReference type="NCBI Taxonomy" id="877466"/>
    <lineage>
        <taxon>Bacteria</taxon>
        <taxon>Bacillati</taxon>
        <taxon>Chloroflexota</taxon>
        <taxon>Thermoflexia</taxon>
        <taxon>Thermoflexales</taxon>
        <taxon>Thermoflexaceae</taxon>
        <taxon>Thermoflexus</taxon>
    </lineage>
</organism>
<dbReference type="InterPro" id="IPR028082">
    <property type="entry name" value="Peripla_BP_I"/>
</dbReference>
<feature type="domain" description="Leucine-binding protein" evidence="5">
    <location>
        <begin position="53"/>
        <end position="411"/>
    </location>
</feature>
<dbReference type="CDD" id="cd06333">
    <property type="entry name" value="PBP1_ABC_RPA1789-like"/>
    <property type="match status" value="1"/>
</dbReference>
<proteinExistence type="inferred from homology"/>
<dbReference type="InterPro" id="IPR028081">
    <property type="entry name" value="Leu-bd"/>
</dbReference>
<feature type="region of interest" description="Disordered" evidence="3">
    <location>
        <begin position="26"/>
        <end position="46"/>
    </location>
</feature>
<dbReference type="RefSeq" id="WP_088572364.1">
    <property type="nucleotide sequence ID" value="NZ_FYEK01000075.1"/>
</dbReference>
<evidence type="ECO:0000256" key="4">
    <source>
        <dbReference type="SAM" id="SignalP"/>
    </source>
</evidence>
<accession>A0A212RQY4</accession>
<feature type="signal peptide" evidence="4">
    <location>
        <begin position="1"/>
        <end position="21"/>
    </location>
</feature>
<dbReference type="AlphaFoldDB" id="A0A212RQY4"/>
<comment type="similarity">
    <text evidence="1">Belongs to the leucine-binding protein family.</text>
</comment>
<evidence type="ECO:0000256" key="1">
    <source>
        <dbReference type="ARBA" id="ARBA00010062"/>
    </source>
</evidence>
<keyword evidence="2 4" id="KW-0732">Signal</keyword>
<dbReference type="Gene3D" id="3.40.50.2300">
    <property type="match status" value="2"/>
</dbReference>
<dbReference type="Proteomes" id="UP000197025">
    <property type="component" value="Unassembled WGS sequence"/>
</dbReference>
<keyword evidence="7" id="KW-1185">Reference proteome</keyword>
<dbReference type="InParanoid" id="A0A212RQY4"/>
<name>A0A212RQY4_9CHLR</name>
<dbReference type="OrthoDB" id="9783240at2"/>
<evidence type="ECO:0000256" key="2">
    <source>
        <dbReference type="ARBA" id="ARBA00022729"/>
    </source>
</evidence>
<dbReference type="PANTHER" id="PTHR30483:SF38">
    <property type="entry name" value="BLR7848 PROTEIN"/>
    <property type="match status" value="1"/>
</dbReference>